<evidence type="ECO:0000256" key="1">
    <source>
        <dbReference type="SAM" id="SignalP"/>
    </source>
</evidence>
<dbReference type="RefSeq" id="WP_171160583.1">
    <property type="nucleotide sequence ID" value="NZ_CP053073.1"/>
</dbReference>
<evidence type="ECO:0000313" key="2">
    <source>
        <dbReference type="EMBL" id="QJR13842.1"/>
    </source>
</evidence>
<feature type="chain" id="PRO_5026741685" evidence="1">
    <location>
        <begin position="26"/>
        <end position="179"/>
    </location>
</feature>
<dbReference type="KEGG" id="upl:DSM104440_00632"/>
<dbReference type="EMBL" id="CP053073">
    <property type="protein sequence ID" value="QJR13842.1"/>
    <property type="molecule type" value="Genomic_DNA"/>
</dbReference>
<protein>
    <submittedName>
        <fullName evidence="2">Uncharacterized protein</fullName>
    </submittedName>
</protein>
<feature type="signal peptide" evidence="1">
    <location>
        <begin position="1"/>
        <end position="25"/>
    </location>
</feature>
<reference evidence="2 3" key="1">
    <citation type="submission" date="2020-04" db="EMBL/GenBank/DDBJ databases">
        <title>Usitatibacter rugosus gen. nov., sp. nov. and Usitatibacter palustris sp. nov., novel members of Usitatibacteraceae fam. nov. within the order Nitrosomonadales isolated from soil.</title>
        <authorList>
            <person name="Huber K.J."/>
            <person name="Neumann-Schaal M."/>
            <person name="Geppert A."/>
            <person name="Luckner M."/>
            <person name="Wanner G."/>
            <person name="Overmann J."/>
        </authorList>
    </citation>
    <scope>NUCLEOTIDE SEQUENCE [LARGE SCALE GENOMIC DNA]</scope>
    <source>
        <strain evidence="2 3">Swamp67</strain>
    </source>
</reference>
<evidence type="ECO:0000313" key="3">
    <source>
        <dbReference type="Proteomes" id="UP000503096"/>
    </source>
</evidence>
<keyword evidence="3" id="KW-1185">Reference proteome</keyword>
<gene>
    <name evidence="2" type="ORF">DSM104440_00632</name>
</gene>
<organism evidence="2 3">
    <name type="scientific">Usitatibacter palustris</name>
    <dbReference type="NCBI Taxonomy" id="2732487"/>
    <lineage>
        <taxon>Bacteria</taxon>
        <taxon>Pseudomonadati</taxon>
        <taxon>Pseudomonadota</taxon>
        <taxon>Betaproteobacteria</taxon>
        <taxon>Nitrosomonadales</taxon>
        <taxon>Usitatibacteraceae</taxon>
        <taxon>Usitatibacter</taxon>
    </lineage>
</organism>
<accession>A0A6M4H3H5</accession>
<dbReference type="InParanoid" id="A0A6M4H3H5"/>
<proteinExistence type="predicted"/>
<dbReference type="Proteomes" id="UP000503096">
    <property type="component" value="Chromosome"/>
</dbReference>
<name>A0A6M4H3H5_9PROT</name>
<keyword evidence="1" id="KW-0732">Signal</keyword>
<dbReference type="AlphaFoldDB" id="A0A6M4H3H5"/>
<sequence length="179" mass="18834">MACKWHRIILFRVVLALIGTGQAIAETDPADKVASGFADLAGSKENAVAIVRGMNAGKVIALRGPSESGATQVVAFNLAEGPLTFSEIEATFSRVRTRFTKQGVTQPTVEQLQAALVPGISESPRIASAASNGMPRVVSGPGAIQLASGEQPELVASAWGRYRPTERPSRSFEKFPGIS</sequence>